<dbReference type="SUPFAM" id="SSF46785">
    <property type="entry name" value="Winged helix' DNA-binding domain"/>
    <property type="match status" value="2"/>
</dbReference>
<keyword evidence="1" id="KW-0805">Transcription regulation</keyword>
<gene>
    <name evidence="5" type="ORF">DM39_5104</name>
</gene>
<dbReference type="InterPro" id="IPR023187">
    <property type="entry name" value="Tscrpt_reg_MarR-type_CS"/>
</dbReference>
<dbReference type="InterPro" id="IPR036390">
    <property type="entry name" value="WH_DNA-bd_sf"/>
</dbReference>
<dbReference type="Gene3D" id="1.10.10.10">
    <property type="entry name" value="Winged helix-like DNA-binding domain superfamily/Winged helix DNA-binding domain"/>
    <property type="match status" value="2"/>
</dbReference>
<evidence type="ECO:0000313" key="5">
    <source>
        <dbReference type="EMBL" id="AIO35629.1"/>
    </source>
</evidence>
<dbReference type="GO" id="GO:0006950">
    <property type="term" value="P:response to stress"/>
    <property type="evidence" value="ECO:0007669"/>
    <property type="project" value="TreeGrafter"/>
</dbReference>
<evidence type="ECO:0000256" key="3">
    <source>
        <dbReference type="ARBA" id="ARBA00023163"/>
    </source>
</evidence>
<feature type="domain" description="HTH marR-type" evidence="4">
    <location>
        <begin position="14"/>
        <end position="143"/>
    </location>
</feature>
<dbReference type="InterPro" id="IPR036388">
    <property type="entry name" value="WH-like_DNA-bd_sf"/>
</dbReference>
<dbReference type="PRINTS" id="PR00598">
    <property type="entry name" value="HTHMARR"/>
</dbReference>
<dbReference type="SMART" id="SM00347">
    <property type="entry name" value="HTH_MARR"/>
    <property type="match status" value="2"/>
</dbReference>
<dbReference type="PANTHER" id="PTHR33164:SF95">
    <property type="entry name" value="TRANSCRIPTIONAL REGULATOR"/>
    <property type="match status" value="1"/>
</dbReference>
<keyword evidence="3" id="KW-0804">Transcription</keyword>
<evidence type="ECO:0000259" key="4">
    <source>
        <dbReference type="PROSITE" id="PS50995"/>
    </source>
</evidence>
<keyword evidence="2" id="KW-0238">DNA-binding</keyword>
<organism evidence="5 6">
    <name type="scientific">Burkholderia cenocepacia</name>
    <dbReference type="NCBI Taxonomy" id="95486"/>
    <lineage>
        <taxon>Bacteria</taxon>
        <taxon>Pseudomonadati</taxon>
        <taxon>Pseudomonadota</taxon>
        <taxon>Betaproteobacteria</taxon>
        <taxon>Burkholderiales</taxon>
        <taxon>Burkholderiaceae</taxon>
        <taxon>Burkholderia</taxon>
        <taxon>Burkholderia cepacia complex</taxon>
    </lineage>
</organism>
<dbReference type="GO" id="GO:0003677">
    <property type="term" value="F:DNA binding"/>
    <property type="evidence" value="ECO:0007669"/>
    <property type="project" value="UniProtKB-KW"/>
</dbReference>
<reference evidence="5 6" key="1">
    <citation type="submission" date="2014-05" db="EMBL/GenBank/DDBJ databases">
        <authorList>
            <person name="Bishop-Lilly K.A."/>
            <person name="Broomall S.M."/>
            <person name="Chain P.S."/>
            <person name="Chertkov O."/>
            <person name="Coyne S.R."/>
            <person name="Daligault H.E."/>
            <person name="Davenport K.W."/>
            <person name="Erkkila T."/>
            <person name="Frey K.G."/>
            <person name="Gibbons H.S."/>
            <person name="Gu W."/>
            <person name="Jaissle J."/>
            <person name="Johnson S.L."/>
            <person name="Koroleva G.I."/>
            <person name="Ladner J.T."/>
            <person name="Lo C.-C."/>
            <person name="Minogue T.D."/>
            <person name="Munk C."/>
            <person name="Palacios G.F."/>
            <person name="Redden C.L."/>
            <person name="Rosenzweig C.N."/>
            <person name="Scholz M.B."/>
            <person name="Teshima H."/>
            <person name="Xu Y."/>
        </authorList>
    </citation>
    <scope>NUCLEOTIDE SEQUENCE [LARGE SCALE GENOMIC DNA]</scope>
    <source>
        <strain evidence="5 6">DDS 22E-1</strain>
    </source>
</reference>
<proteinExistence type="predicted"/>
<dbReference type="PROSITE" id="PS01117">
    <property type="entry name" value="HTH_MARR_1"/>
    <property type="match status" value="1"/>
</dbReference>
<keyword evidence="6" id="KW-1185">Reference proteome</keyword>
<accession>A0AAN0VQD3</accession>
<dbReference type="AlphaFoldDB" id="A0AAN0VQD3"/>
<dbReference type="GO" id="GO:0003700">
    <property type="term" value="F:DNA-binding transcription factor activity"/>
    <property type="evidence" value="ECO:0007669"/>
    <property type="project" value="InterPro"/>
</dbReference>
<dbReference type="Pfam" id="PF01047">
    <property type="entry name" value="MarR"/>
    <property type="match status" value="1"/>
</dbReference>
<dbReference type="Pfam" id="PF12802">
    <property type="entry name" value="MarR_2"/>
    <property type="match status" value="1"/>
</dbReference>
<dbReference type="KEGG" id="bcen:DM39_5104"/>
<dbReference type="PROSITE" id="PS50995">
    <property type="entry name" value="HTH_MARR_2"/>
    <property type="match status" value="2"/>
</dbReference>
<dbReference type="InterPro" id="IPR000835">
    <property type="entry name" value="HTH_MarR-typ"/>
</dbReference>
<evidence type="ECO:0000256" key="2">
    <source>
        <dbReference type="ARBA" id="ARBA00023125"/>
    </source>
</evidence>
<dbReference type="EMBL" id="CP007784">
    <property type="protein sequence ID" value="AIO35629.1"/>
    <property type="molecule type" value="Genomic_DNA"/>
</dbReference>
<protein>
    <submittedName>
        <fullName evidence="5">Bacterial regulatory s, gntR family protein</fullName>
    </submittedName>
</protein>
<dbReference type="Proteomes" id="UP000029413">
    <property type="component" value="Chromosome 2"/>
</dbReference>
<name>A0AAN0VQD3_9BURK</name>
<feature type="domain" description="HTH marR-type" evidence="4">
    <location>
        <begin position="170"/>
        <end position="299"/>
    </location>
</feature>
<sequence>MAPKTLAEVLYKKPGHLIRRLQTLAARLFLEEADTLDTTFDQFCVLTSVVAMPGTDQLGIVSATGFDRSTVSGVLTRLEGKKLISRKTHESDRRAKVIRPTASGLALYRKLVACADRADARMLDALQARERTAFVAMLTRVVRDTNEVSRVPMAKSSADTSLAAALHSRPLYLMRRLQQFAVTVFLDETEGHDITPVQFGALVSVLACPGIDQITLSQTIGFDRNTLSGVLERLELKGLITREPSPVDRRAKVLYLTAAGDALYATLFEATERSNQRMLHGLDAAERETFVTLMERIVWKHDERASQSIDASTGEKASPSAHPV</sequence>
<evidence type="ECO:0000313" key="6">
    <source>
        <dbReference type="Proteomes" id="UP000029413"/>
    </source>
</evidence>
<dbReference type="PANTHER" id="PTHR33164">
    <property type="entry name" value="TRANSCRIPTIONAL REGULATOR, MARR FAMILY"/>
    <property type="match status" value="1"/>
</dbReference>
<evidence type="ECO:0000256" key="1">
    <source>
        <dbReference type="ARBA" id="ARBA00023015"/>
    </source>
</evidence>
<dbReference type="InterPro" id="IPR039422">
    <property type="entry name" value="MarR/SlyA-like"/>
</dbReference>